<dbReference type="EMBL" id="JALLPJ020001087">
    <property type="protein sequence ID" value="KAL3776677.1"/>
    <property type="molecule type" value="Genomic_DNA"/>
</dbReference>
<gene>
    <name evidence="1" type="ORF">ACHAWO_005185</name>
</gene>
<sequence length="515" mass="56936">MEAQERKDQRQFELEKMKMKEDDELRQQGLFGNSVSFANTAMGTPATPAPLTPSRRIFETPTSTRRVRGETHLDSIMKGVQQLRDVLDEDTQEDESRYELIPNIFDCIQDDLKLSGDVGNNAEYKGLSAGNVIKKVMEDWDQKEMPAFCYQDYAGAMSCIAGALRGNNRSLGLNSAVALRNPTDAKFDAIFIIEGIGEDPDDATDAHSFLSEVGKGEFFGLTSYFTIEAVKEDGDDTLVYIHTRKNPFATAEAAKHLMQLFHGLGDESGINRINIETDGGKALKAVDVGVPVPLPLPLDSIGLQSLTDVTVEFTTFKFDDDQAKVLGSLNNENIVLKFSNCELPLDKDGRNILFDAMRDSQGRSKFRFFDTEILVGIVGGGRNAIKQHDQRVAGLMLLALEPDIIGSLCIDSSHGGRMIEYDELIAYMRLSGALGTRLEKPDHLAAKNGVNWDAKILVKNHNLGSICEWEPKLTKTGDKCKKCYDLGRFCSSHQSKGSAILEQLGYETTRAAEIK</sequence>
<accession>A0ABD3NNL5</accession>
<reference evidence="1 2" key="1">
    <citation type="submission" date="2024-10" db="EMBL/GenBank/DDBJ databases">
        <title>Updated reference genomes for cyclostephanoid diatoms.</title>
        <authorList>
            <person name="Roberts W.R."/>
            <person name="Alverson A.J."/>
        </authorList>
    </citation>
    <scope>NUCLEOTIDE SEQUENCE [LARGE SCALE GENOMIC DNA]</scope>
    <source>
        <strain evidence="1 2">AJA010-31</strain>
    </source>
</reference>
<evidence type="ECO:0008006" key="3">
    <source>
        <dbReference type="Google" id="ProtNLM"/>
    </source>
</evidence>
<keyword evidence="2" id="KW-1185">Reference proteome</keyword>
<evidence type="ECO:0000313" key="2">
    <source>
        <dbReference type="Proteomes" id="UP001530400"/>
    </source>
</evidence>
<evidence type="ECO:0000313" key="1">
    <source>
        <dbReference type="EMBL" id="KAL3776677.1"/>
    </source>
</evidence>
<name>A0ABD3NNL5_9STRA</name>
<dbReference type="Proteomes" id="UP001530400">
    <property type="component" value="Unassembled WGS sequence"/>
</dbReference>
<organism evidence="1 2">
    <name type="scientific">Cyclotella atomus</name>
    <dbReference type="NCBI Taxonomy" id="382360"/>
    <lineage>
        <taxon>Eukaryota</taxon>
        <taxon>Sar</taxon>
        <taxon>Stramenopiles</taxon>
        <taxon>Ochrophyta</taxon>
        <taxon>Bacillariophyta</taxon>
        <taxon>Coscinodiscophyceae</taxon>
        <taxon>Thalassiosirophycidae</taxon>
        <taxon>Stephanodiscales</taxon>
        <taxon>Stephanodiscaceae</taxon>
        <taxon>Cyclotella</taxon>
    </lineage>
</organism>
<protein>
    <recommendedName>
        <fullName evidence="3">Phosphopyruvate hydratase</fullName>
    </recommendedName>
</protein>
<comment type="caution">
    <text evidence="1">The sequence shown here is derived from an EMBL/GenBank/DDBJ whole genome shotgun (WGS) entry which is preliminary data.</text>
</comment>
<dbReference type="AlphaFoldDB" id="A0ABD3NNL5"/>
<proteinExistence type="predicted"/>